<evidence type="ECO:0000313" key="7">
    <source>
        <dbReference type="Proteomes" id="UP000179807"/>
    </source>
</evidence>
<dbReference type="PROSITE" id="PS00108">
    <property type="entry name" value="PROTEIN_KINASE_ST"/>
    <property type="match status" value="1"/>
</dbReference>
<evidence type="ECO:0000256" key="3">
    <source>
        <dbReference type="ARBA" id="ARBA00022840"/>
    </source>
</evidence>
<dbReference type="InterPro" id="IPR016024">
    <property type="entry name" value="ARM-type_fold"/>
</dbReference>
<organism evidence="6 7">
    <name type="scientific">Tritrichomonas foetus</name>
    <dbReference type="NCBI Taxonomy" id="1144522"/>
    <lineage>
        <taxon>Eukaryota</taxon>
        <taxon>Metamonada</taxon>
        <taxon>Parabasalia</taxon>
        <taxon>Tritrichomonadida</taxon>
        <taxon>Tritrichomonadidae</taxon>
        <taxon>Tritrichomonas</taxon>
    </lineage>
</organism>
<keyword evidence="6" id="KW-0808">Transferase</keyword>
<dbReference type="InterPro" id="IPR051681">
    <property type="entry name" value="Ser/Thr_Kinases-Pseudokinases"/>
</dbReference>
<keyword evidence="1" id="KW-0723">Serine/threonine-protein kinase</keyword>
<protein>
    <submittedName>
        <fullName evidence="6">TKL family protein kinase</fullName>
    </submittedName>
</protein>
<dbReference type="InterPro" id="IPR000719">
    <property type="entry name" value="Prot_kinase_dom"/>
</dbReference>
<evidence type="ECO:0000313" key="6">
    <source>
        <dbReference type="EMBL" id="OHS93899.1"/>
    </source>
</evidence>
<dbReference type="AlphaFoldDB" id="A0A1J4J884"/>
<dbReference type="RefSeq" id="XP_068347036.1">
    <property type="nucleotide sequence ID" value="XM_068512926.1"/>
</dbReference>
<keyword evidence="7" id="KW-1185">Reference proteome</keyword>
<dbReference type="InterPro" id="IPR017441">
    <property type="entry name" value="Protein_kinase_ATP_BS"/>
</dbReference>
<evidence type="ECO:0000256" key="4">
    <source>
        <dbReference type="PROSITE-ProRule" id="PRU10141"/>
    </source>
</evidence>
<dbReference type="PANTHER" id="PTHR44329">
    <property type="entry name" value="SERINE/THREONINE-PROTEIN KINASE TNNI3K-RELATED"/>
    <property type="match status" value="1"/>
</dbReference>
<dbReference type="InterPro" id="IPR011009">
    <property type="entry name" value="Kinase-like_dom_sf"/>
</dbReference>
<dbReference type="Pfam" id="PF07714">
    <property type="entry name" value="PK_Tyr_Ser-Thr"/>
    <property type="match status" value="1"/>
</dbReference>
<dbReference type="SMART" id="SM00220">
    <property type="entry name" value="S_TKc"/>
    <property type="match status" value="1"/>
</dbReference>
<dbReference type="Proteomes" id="UP000179807">
    <property type="component" value="Unassembled WGS sequence"/>
</dbReference>
<dbReference type="PROSITE" id="PS00107">
    <property type="entry name" value="PROTEIN_KINASE_ATP"/>
    <property type="match status" value="1"/>
</dbReference>
<dbReference type="PROSITE" id="PS50011">
    <property type="entry name" value="PROTEIN_KINASE_DOM"/>
    <property type="match status" value="1"/>
</dbReference>
<sequence length="1073" mass="121492">MNELSPQNIVAMITAKENDIRAHTKQAYIFRSSVAYISQMLQVFVRSIRNGSSKIQTDTQIQALRQIYEILLHYDSILPHLSEDKWIQPALNWPASYVHKYIEGLRENLINLIPPLGLVSTDVLKYDSQQDHVNQIADLKALKNSVQSLSSQISINDAVGVQRQIETKLNEITKLLPRQSQRRATFNRRPSAENLPIIQMRKRIEELLGQFKSINIELEDLRLDGQIGAGGFGTVFKATRLSTSEIVAVKELRSNRLTMSSWASLYAEVETMASVRHPFVLELVGAHITDPYRIITRFCPGKSLFDRLHRPSSQFQMLSPTRLTCIAYQVSVGMAHLHSMSFVHRDLKTLNILLDDEDDGCVADFGLSGMMKDNQELCGGVGTPHYTAPEVLAHARYGPKVDIFSYAIVLWEMLMRQVPYGDMSHMAIYEHVVTRGWRLPIPQDTPEGLKKLITRCWSKNPNDRPEFNEIVSLFEKGDIYFPKSEPINFQAIKSICRCPPLNLEYLTTTLKNTSDPHFSSLVYYVCAKGDEKLKRKLRDENILEIIRESKENIDAILSLASFILESSEFSDFLKNGGLEMFQLCVETNSSQSISAALRLGLKVPKSELVQLEQFLPHVVQILQGNTGASSHILQFLTRFDVELLTEFTSQISDALLDVVSKVEDQQTFDAIVILLPLVKDSLTLNQMRMFYRLLTCDLVVPSEFVSILIESPDNWSHASLILSILKATAKSDITDVFLQFLQRCVQNEKEVFLQLYKMQDFFGTLQEILDSGAVQAPLFLLYCIAPIVDAAMKLANHPLMTSLVNMKGFQVQRLQIFTSLCMHEAFCTQTQHIDGIIHILVSSVSAKSLVGPSIRLIGAFSSHPGGCKLLGENGVLELFTQLFLSSSCGDSELSHIILRNIARNCHTHNSIPQGALIISCLMQDMLYDTNRKCEILDTIVALVKTMPGSVQEHDLLKIIMPQLLQCKPLLVKLALKLFSIVEPAIMRNIYPQLLSQIYKILNSRQLMYPEIIEECLKVVQTIEENFDISEFIQKTQLIRYINDIISLLPNEDPHIVVFDNYLKKLDGSYIIHV</sequence>
<evidence type="ECO:0000259" key="5">
    <source>
        <dbReference type="PROSITE" id="PS50011"/>
    </source>
</evidence>
<evidence type="ECO:0000256" key="1">
    <source>
        <dbReference type="ARBA" id="ARBA00022527"/>
    </source>
</evidence>
<accession>A0A1J4J884</accession>
<dbReference type="Gene3D" id="1.10.510.10">
    <property type="entry name" value="Transferase(Phosphotransferase) domain 1"/>
    <property type="match status" value="1"/>
</dbReference>
<reference evidence="6" key="1">
    <citation type="submission" date="2016-10" db="EMBL/GenBank/DDBJ databases">
        <authorList>
            <person name="Benchimol M."/>
            <person name="Almeida L.G."/>
            <person name="Vasconcelos A.T."/>
            <person name="Perreira-Neves A."/>
            <person name="Rosa I.A."/>
            <person name="Tasca T."/>
            <person name="Bogo M.R."/>
            <person name="de Souza W."/>
        </authorList>
    </citation>
    <scope>NUCLEOTIDE SEQUENCE [LARGE SCALE GENOMIC DNA]</scope>
    <source>
        <strain evidence="6">K</strain>
    </source>
</reference>
<feature type="binding site" evidence="4">
    <location>
        <position position="250"/>
    </location>
    <ligand>
        <name>ATP</name>
        <dbReference type="ChEBI" id="CHEBI:30616"/>
    </ligand>
</feature>
<dbReference type="EMBL" id="MLAK01001369">
    <property type="protein sequence ID" value="OHS93899.1"/>
    <property type="molecule type" value="Genomic_DNA"/>
</dbReference>
<keyword evidence="3 4" id="KW-0067">ATP-binding</keyword>
<keyword evidence="2 4" id="KW-0547">Nucleotide-binding</keyword>
<dbReference type="SUPFAM" id="SSF56112">
    <property type="entry name" value="Protein kinase-like (PK-like)"/>
    <property type="match status" value="1"/>
</dbReference>
<gene>
    <name evidence="6" type="ORF">TRFO_39959</name>
</gene>
<proteinExistence type="predicted"/>
<dbReference type="VEuPathDB" id="TrichDB:TRFO_39959"/>
<dbReference type="Gene3D" id="3.30.200.20">
    <property type="entry name" value="Phosphorylase Kinase, domain 1"/>
    <property type="match status" value="1"/>
</dbReference>
<dbReference type="GO" id="GO:0004674">
    <property type="term" value="F:protein serine/threonine kinase activity"/>
    <property type="evidence" value="ECO:0007669"/>
    <property type="project" value="TreeGrafter"/>
</dbReference>
<dbReference type="GO" id="GO:0005524">
    <property type="term" value="F:ATP binding"/>
    <property type="evidence" value="ECO:0007669"/>
    <property type="project" value="UniProtKB-UniRule"/>
</dbReference>
<feature type="domain" description="Protein kinase" evidence="5">
    <location>
        <begin position="221"/>
        <end position="481"/>
    </location>
</feature>
<comment type="caution">
    <text evidence="6">The sequence shown here is derived from an EMBL/GenBank/DDBJ whole genome shotgun (WGS) entry which is preliminary data.</text>
</comment>
<name>A0A1J4J884_9EUKA</name>
<keyword evidence="6" id="KW-0418">Kinase</keyword>
<dbReference type="InterPro" id="IPR008271">
    <property type="entry name" value="Ser/Thr_kinase_AS"/>
</dbReference>
<dbReference type="CDD" id="cd13999">
    <property type="entry name" value="STKc_MAP3K-like"/>
    <property type="match status" value="1"/>
</dbReference>
<dbReference type="OrthoDB" id="10258615at2759"/>
<evidence type="ECO:0000256" key="2">
    <source>
        <dbReference type="ARBA" id="ARBA00022741"/>
    </source>
</evidence>
<dbReference type="SUPFAM" id="SSF48371">
    <property type="entry name" value="ARM repeat"/>
    <property type="match status" value="1"/>
</dbReference>
<dbReference type="GeneID" id="94847630"/>
<dbReference type="InterPro" id="IPR001245">
    <property type="entry name" value="Ser-Thr/Tyr_kinase_cat_dom"/>
</dbReference>